<proteinExistence type="predicted"/>
<dbReference type="RefSeq" id="WP_346028577.1">
    <property type="nucleotide sequence ID" value="NZ_BAAAON010000003.1"/>
</dbReference>
<sequence>MTDSDSTDIPTPDNSSEPTGQGRILRLVDAALNMQVPAATAYVDGLRAKNPDASPADLLKKLNRRFLAATSASGASVGAAAAAPGVGTGVSLALSAGESVVSLEATVFYVFAVGALHGVSVREIERRRTLLFAILLGNSADRVVHDVAGRTGKHWAKAAIDAIPMEGIRRINGVLGHNFVTKYGTRQGVLVLGRAIPFGLGAAIGGGMNYAIGQAVVKSTRRVFGPTPESFEES</sequence>
<evidence type="ECO:0000256" key="1">
    <source>
        <dbReference type="SAM" id="MobiDB-lite"/>
    </source>
</evidence>
<feature type="region of interest" description="Disordered" evidence="1">
    <location>
        <begin position="1"/>
        <end position="21"/>
    </location>
</feature>
<gene>
    <name evidence="3" type="ORF">GCM10009784_26870</name>
</gene>
<keyword evidence="2" id="KW-1133">Transmembrane helix</keyword>
<feature type="transmembrane region" description="Helical" evidence="2">
    <location>
        <begin position="66"/>
        <end position="87"/>
    </location>
</feature>
<feature type="compositionally biased region" description="Low complexity" evidence="1">
    <location>
        <begin position="1"/>
        <end position="16"/>
    </location>
</feature>
<reference evidence="4" key="1">
    <citation type="journal article" date="2019" name="Int. J. Syst. Evol. Microbiol.">
        <title>The Global Catalogue of Microorganisms (GCM) 10K type strain sequencing project: providing services to taxonomists for standard genome sequencing and annotation.</title>
        <authorList>
            <consortium name="The Broad Institute Genomics Platform"/>
            <consortium name="The Broad Institute Genome Sequencing Center for Infectious Disease"/>
            <person name="Wu L."/>
            <person name="Ma J."/>
        </authorList>
    </citation>
    <scope>NUCLEOTIDE SEQUENCE [LARGE SCALE GENOMIC DNA]</scope>
    <source>
        <strain evidence="4">JCM 14917</strain>
    </source>
</reference>
<keyword evidence="2" id="KW-0812">Transmembrane</keyword>
<evidence type="ECO:0000256" key="2">
    <source>
        <dbReference type="SAM" id="Phobius"/>
    </source>
</evidence>
<evidence type="ECO:0000313" key="3">
    <source>
        <dbReference type="EMBL" id="GAA2177198.1"/>
    </source>
</evidence>
<name>A0ABP5MU47_9MICC</name>
<keyword evidence="2" id="KW-0472">Membrane</keyword>
<protein>
    <recommendedName>
        <fullName evidence="5">EcsC family protein</fullName>
    </recommendedName>
</protein>
<keyword evidence="4" id="KW-1185">Reference proteome</keyword>
<organism evidence="3 4">
    <name type="scientific">Arthrobacter parietis</name>
    <dbReference type="NCBI Taxonomy" id="271434"/>
    <lineage>
        <taxon>Bacteria</taxon>
        <taxon>Bacillati</taxon>
        <taxon>Actinomycetota</taxon>
        <taxon>Actinomycetes</taxon>
        <taxon>Micrococcales</taxon>
        <taxon>Micrococcaceae</taxon>
        <taxon>Arthrobacter</taxon>
    </lineage>
</organism>
<dbReference type="EMBL" id="BAAAON010000003">
    <property type="protein sequence ID" value="GAA2177198.1"/>
    <property type="molecule type" value="Genomic_DNA"/>
</dbReference>
<dbReference type="Proteomes" id="UP001500974">
    <property type="component" value="Unassembled WGS sequence"/>
</dbReference>
<feature type="transmembrane region" description="Helical" evidence="2">
    <location>
        <begin position="99"/>
        <end position="119"/>
    </location>
</feature>
<evidence type="ECO:0000313" key="4">
    <source>
        <dbReference type="Proteomes" id="UP001500974"/>
    </source>
</evidence>
<accession>A0ABP5MU47</accession>
<evidence type="ECO:0008006" key="5">
    <source>
        <dbReference type="Google" id="ProtNLM"/>
    </source>
</evidence>
<comment type="caution">
    <text evidence="3">The sequence shown here is derived from an EMBL/GenBank/DDBJ whole genome shotgun (WGS) entry which is preliminary data.</text>
</comment>